<evidence type="ECO:0000313" key="6">
    <source>
        <dbReference type="Proteomes" id="UP001161422"/>
    </source>
</evidence>
<dbReference type="SUPFAM" id="SSF56235">
    <property type="entry name" value="N-terminal nucleophile aminohydrolases (Ntn hydrolases)"/>
    <property type="match status" value="1"/>
</dbReference>
<evidence type="ECO:0000256" key="3">
    <source>
        <dbReference type="SAM" id="SignalP"/>
    </source>
</evidence>
<accession>A0AA37RWS8</accession>
<evidence type="ECO:0000313" key="5">
    <source>
        <dbReference type="EMBL" id="GLP96182.1"/>
    </source>
</evidence>
<evidence type="ECO:0000256" key="2">
    <source>
        <dbReference type="ARBA" id="ARBA00022801"/>
    </source>
</evidence>
<dbReference type="PANTHER" id="PTHR35527:SF2">
    <property type="entry name" value="HYDROLASE"/>
    <property type="match status" value="1"/>
</dbReference>
<comment type="similarity">
    <text evidence="1">Belongs to the peptidase C59 family.</text>
</comment>
<keyword evidence="3" id="KW-0732">Signal</keyword>
<name>A0AA37RWS8_9GAMM</name>
<organism evidence="5 6">
    <name type="scientific">Paraferrimonas sedimenticola</name>
    <dbReference type="NCBI Taxonomy" id="375674"/>
    <lineage>
        <taxon>Bacteria</taxon>
        <taxon>Pseudomonadati</taxon>
        <taxon>Pseudomonadota</taxon>
        <taxon>Gammaproteobacteria</taxon>
        <taxon>Alteromonadales</taxon>
        <taxon>Ferrimonadaceae</taxon>
        <taxon>Paraferrimonas</taxon>
    </lineage>
</organism>
<dbReference type="GO" id="GO:0016787">
    <property type="term" value="F:hydrolase activity"/>
    <property type="evidence" value="ECO:0007669"/>
    <property type="project" value="UniProtKB-KW"/>
</dbReference>
<protein>
    <submittedName>
        <fullName evidence="5">Choloylglycine hydrolase</fullName>
    </submittedName>
</protein>
<keyword evidence="2 5" id="KW-0378">Hydrolase</keyword>
<reference evidence="5" key="2">
    <citation type="submission" date="2023-01" db="EMBL/GenBank/DDBJ databases">
        <title>Draft genome sequence of Paraferrimonas sedimenticola strain NBRC 101628.</title>
        <authorList>
            <person name="Sun Q."/>
            <person name="Mori K."/>
        </authorList>
    </citation>
    <scope>NUCLEOTIDE SEQUENCE</scope>
    <source>
        <strain evidence="5">NBRC 101628</strain>
    </source>
</reference>
<dbReference type="InterPro" id="IPR029055">
    <property type="entry name" value="Ntn_hydrolases_N"/>
</dbReference>
<evidence type="ECO:0000259" key="4">
    <source>
        <dbReference type="Pfam" id="PF02275"/>
    </source>
</evidence>
<feature type="domain" description="Choloylglycine hydrolase/NAAA C-terminal" evidence="4">
    <location>
        <begin position="25"/>
        <end position="318"/>
    </location>
</feature>
<dbReference type="Pfam" id="PF02275">
    <property type="entry name" value="CBAH"/>
    <property type="match status" value="1"/>
</dbReference>
<sequence length="343" mass="37667">MKKALLTIATAAALSAGIATTASACSAFVFDTPQGNQIQGRTMELGFEAGEQFIIAPRGYDLLGVKGDIGYVGMRHADTEWVSSGMNEYGLSIEGNALAASSYAPKGESQYNYLNIGAYVLANAKNVDEAVELLKKTKVSHTNIAVAGDIDVGMHFSIVDKDRRIVVEWQDGSGYPEIFENHVGAMTNDPIYQEQLGNVHAMLDLQGETLDTGKTVFAEGTFKGFEKDPVGRFKQAAALNYVLDKTVIKSDLDAVNAAWSMVNVFDIPRGTLYWRWLSPDAQMAGYSIVADTKNADYYFRTYDNQQIRKVDVDNIDWDNAKYEEKAIFGTIKETGYSDFVATK</sequence>
<feature type="chain" id="PRO_5041378488" evidence="3">
    <location>
        <begin position="25"/>
        <end position="343"/>
    </location>
</feature>
<dbReference type="RefSeq" id="WP_095505375.1">
    <property type="nucleotide sequence ID" value="NZ_BSNC01000004.1"/>
</dbReference>
<reference evidence="5" key="1">
    <citation type="journal article" date="2014" name="Int. J. Syst. Evol. Microbiol.">
        <title>Complete genome sequence of Corynebacterium casei LMG S-19264T (=DSM 44701T), isolated from a smear-ripened cheese.</title>
        <authorList>
            <consortium name="US DOE Joint Genome Institute (JGI-PGF)"/>
            <person name="Walter F."/>
            <person name="Albersmeier A."/>
            <person name="Kalinowski J."/>
            <person name="Ruckert C."/>
        </authorList>
    </citation>
    <scope>NUCLEOTIDE SEQUENCE</scope>
    <source>
        <strain evidence="5">NBRC 101628</strain>
    </source>
</reference>
<dbReference type="AlphaFoldDB" id="A0AA37RWS8"/>
<dbReference type="Gene3D" id="3.60.60.10">
    <property type="entry name" value="Penicillin V Acylase, Chain A"/>
    <property type="match status" value="1"/>
</dbReference>
<dbReference type="PROSITE" id="PS51257">
    <property type="entry name" value="PROKAR_LIPOPROTEIN"/>
    <property type="match status" value="1"/>
</dbReference>
<dbReference type="EMBL" id="BSNC01000004">
    <property type="protein sequence ID" value="GLP96182.1"/>
    <property type="molecule type" value="Genomic_DNA"/>
</dbReference>
<dbReference type="InterPro" id="IPR052193">
    <property type="entry name" value="Peptidase_C59"/>
</dbReference>
<gene>
    <name evidence="5" type="ORF">GCM10007895_14880</name>
</gene>
<comment type="caution">
    <text evidence="5">The sequence shown here is derived from an EMBL/GenBank/DDBJ whole genome shotgun (WGS) entry which is preliminary data.</text>
</comment>
<feature type="signal peptide" evidence="3">
    <location>
        <begin position="1"/>
        <end position="24"/>
    </location>
</feature>
<keyword evidence="6" id="KW-1185">Reference proteome</keyword>
<evidence type="ECO:0000256" key="1">
    <source>
        <dbReference type="ARBA" id="ARBA00006625"/>
    </source>
</evidence>
<dbReference type="PANTHER" id="PTHR35527">
    <property type="entry name" value="CHOLOYLGLYCINE HYDROLASE"/>
    <property type="match status" value="1"/>
</dbReference>
<dbReference type="Proteomes" id="UP001161422">
    <property type="component" value="Unassembled WGS sequence"/>
</dbReference>
<proteinExistence type="inferred from homology"/>
<dbReference type="InterPro" id="IPR029132">
    <property type="entry name" value="CBAH/NAAA_C"/>
</dbReference>